<evidence type="ECO:0000313" key="2">
    <source>
        <dbReference type="Proteomes" id="UP000005239"/>
    </source>
</evidence>
<gene>
    <name evidence="1" type="primary">WBGene00283452</name>
</gene>
<dbReference type="AlphaFoldDB" id="A0A2A6CTG3"/>
<reference evidence="1" key="2">
    <citation type="submission" date="2022-06" db="UniProtKB">
        <authorList>
            <consortium name="EnsemblMetazoa"/>
        </authorList>
    </citation>
    <scope>IDENTIFICATION</scope>
    <source>
        <strain evidence="1">PS312</strain>
    </source>
</reference>
<accession>A0A8R1Z453</accession>
<accession>A0A2A6CTG3</accession>
<proteinExistence type="predicted"/>
<sequence length="188" mass="20738">MPLQRVLCCGEGETTDAVAPLTLRSEHMIYADKGYLLPIRGEHDEEAEKGANQGEGPAIVNVLTAQALKCCSERRKERADGDDPRGRPGQRSDDHLLIDGLTVPEKLPYYGTWLSRTDYLDFLLKLLLEIVANLANKMDALIPQHPPINAGAEYQCESEVDQRCGRCGSDGSARNGLLWVGQVTYDKV</sequence>
<protein>
    <submittedName>
        <fullName evidence="1">Uncharacterized protein</fullName>
    </submittedName>
</protein>
<dbReference type="Proteomes" id="UP000005239">
    <property type="component" value="Unassembled WGS sequence"/>
</dbReference>
<name>A0A2A6CTG3_PRIPA</name>
<keyword evidence="2" id="KW-1185">Reference proteome</keyword>
<evidence type="ECO:0000313" key="1">
    <source>
        <dbReference type="EnsemblMetazoa" id="PPA45083.1"/>
    </source>
</evidence>
<reference evidence="2" key="1">
    <citation type="journal article" date="2008" name="Nat. Genet.">
        <title>The Pristionchus pacificus genome provides a unique perspective on nematode lifestyle and parasitism.</title>
        <authorList>
            <person name="Dieterich C."/>
            <person name="Clifton S.W."/>
            <person name="Schuster L.N."/>
            <person name="Chinwalla A."/>
            <person name="Delehaunty K."/>
            <person name="Dinkelacker I."/>
            <person name="Fulton L."/>
            <person name="Fulton R."/>
            <person name="Godfrey J."/>
            <person name="Minx P."/>
            <person name="Mitreva M."/>
            <person name="Roeseler W."/>
            <person name="Tian H."/>
            <person name="Witte H."/>
            <person name="Yang S.P."/>
            <person name="Wilson R.K."/>
            <person name="Sommer R.J."/>
        </authorList>
    </citation>
    <scope>NUCLEOTIDE SEQUENCE [LARGE SCALE GENOMIC DNA]</scope>
    <source>
        <strain evidence="2">PS312</strain>
    </source>
</reference>
<dbReference type="EnsemblMetazoa" id="PPA45083.1">
    <property type="protein sequence ID" value="PPA45083.1"/>
    <property type="gene ID" value="WBGene00283452"/>
</dbReference>
<organism evidence="1 2">
    <name type="scientific">Pristionchus pacificus</name>
    <name type="common">Parasitic nematode worm</name>
    <dbReference type="NCBI Taxonomy" id="54126"/>
    <lineage>
        <taxon>Eukaryota</taxon>
        <taxon>Metazoa</taxon>
        <taxon>Ecdysozoa</taxon>
        <taxon>Nematoda</taxon>
        <taxon>Chromadorea</taxon>
        <taxon>Rhabditida</taxon>
        <taxon>Rhabditina</taxon>
        <taxon>Diplogasteromorpha</taxon>
        <taxon>Diplogasteroidea</taxon>
        <taxon>Neodiplogasteridae</taxon>
        <taxon>Pristionchus</taxon>
    </lineage>
</organism>